<comment type="subcellular location">
    <subcellularLocation>
        <location evidence="1">Nucleus</location>
    </subcellularLocation>
</comment>
<dbReference type="GO" id="GO:0009742">
    <property type="term" value="P:brassinosteroid mediated signaling pathway"/>
    <property type="evidence" value="ECO:0007669"/>
    <property type="project" value="UniProtKB-UniRule"/>
</dbReference>
<name>A0AAN7GWJ5_9MYRT</name>
<dbReference type="InterPro" id="IPR033264">
    <property type="entry name" value="BZR"/>
</dbReference>
<keyword evidence="1" id="KW-0805">Transcription regulation</keyword>
<feature type="region of interest" description="Disordered" evidence="2">
    <location>
        <begin position="469"/>
        <end position="493"/>
    </location>
</feature>
<dbReference type="GO" id="GO:0006351">
    <property type="term" value="P:DNA-templated transcription"/>
    <property type="evidence" value="ECO:0007669"/>
    <property type="project" value="InterPro"/>
</dbReference>
<dbReference type="GO" id="GO:0003700">
    <property type="term" value="F:DNA-binding transcription factor activity"/>
    <property type="evidence" value="ECO:0007669"/>
    <property type="project" value="UniProtKB-UniRule"/>
</dbReference>
<keyword evidence="4" id="KW-1185">Reference proteome</keyword>
<proteinExistence type="inferred from homology"/>
<reference evidence="3 4" key="1">
    <citation type="journal article" date="2023" name="Hortic Res">
        <title>Pangenome of water caltrop reveals structural variations and asymmetric subgenome divergence after allopolyploidization.</title>
        <authorList>
            <person name="Zhang X."/>
            <person name="Chen Y."/>
            <person name="Wang L."/>
            <person name="Yuan Y."/>
            <person name="Fang M."/>
            <person name="Shi L."/>
            <person name="Lu R."/>
            <person name="Comes H.P."/>
            <person name="Ma Y."/>
            <person name="Chen Y."/>
            <person name="Huang G."/>
            <person name="Zhou Y."/>
            <person name="Zheng Z."/>
            <person name="Qiu Y."/>
        </authorList>
    </citation>
    <scope>NUCLEOTIDE SEQUENCE [LARGE SCALE GENOMIC DNA]</scope>
    <source>
        <tissue evidence="3">Roots</tissue>
    </source>
</reference>
<dbReference type="PANTHER" id="PTHR31506">
    <property type="entry name" value="BES1/BZR1 HOMOLOG PROTEIN 3-RELATED"/>
    <property type="match status" value="1"/>
</dbReference>
<dbReference type="GO" id="GO:0005634">
    <property type="term" value="C:nucleus"/>
    <property type="evidence" value="ECO:0007669"/>
    <property type="project" value="UniProtKB-SubCell"/>
</dbReference>
<sequence>MSLFRRRALAFLDHPNSSTFISYLDVSKKRCIFTSFFWRTDPSPPQSESISSAENPKVESPKKIKRMSDFFKESLGLSPRSDDPADDEGGTSDLGRELKQLETRIRRLNVHRVEVGEVVMKTEGKEKPVNIKAAAPKLSSLFTKRRGAWGRLPEASVTLKMLSPETEMFLNHLHNEGYFNGASFMRNGKLESDWYMNDCGRDFIKSATDKFGKDHKEIAKYLLSSELKKVAFFGCPSVASKTTSAAKRLRVFFSIPEDTVCSRCALRSSCRFVNQQLGTKNAKMAKNELNLIHVLRVIILYALELVPPALAIPDELKVSSNRLLRHILELSSTTTKGCKPSGGDLAGSSSLVNPCSFHPNSLSYNPSPGSSSFPSPILSSCAANSRQADRNSLVPWIENFSSASSSKFPQFYVPDIPTSQAISDEFAFGSNNGSVKPWEGERIHEEPASDDLEFTLGSSKTRFDANTEAEAEAGVGAPTEEARETKAGAGEAEDDIPKRLLELEAMTGLVILLHPGMDSASQCPNLDSTEENEMTAERVLRAYDIATGNFSGSCKNENLKSDSESVMPVVVKGNSPNLVARKNSKVKEPVGSPPVTNPPNKGEAY</sequence>
<evidence type="ECO:0000313" key="3">
    <source>
        <dbReference type="EMBL" id="KAK4748112.1"/>
    </source>
</evidence>
<feature type="region of interest" description="Disordered" evidence="2">
    <location>
        <begin position="42"/>
        <end position="63"/>
    </location>
</feature>
<keyword evidence="1" id="KW-0238">DNA-binding</keyword>
<gene>
    <name evidence="3" type="ORF">SAY87_014698</name>
</gene>
<protein>
    <recommendedName>
        <fullName evidence="1">Protein BZR1 homolog</fullName>
    </recommendedName>
    <alternativeName>
        <fullName evidence="1">Protein BRASSINAZOLE-RESISTANT 1 homolog</fullName>
    </alternativeName>
</protein>
<dbReference type="GO" id="GO:0003677">
    <property type="term" value="F:DNA binding"/>
    <property type="evidence" value="ECO:0007669"/>
    <property type="project" value="UniProtKB-UniRule"/>
</dbReference>
<accession>A0AAN7GWJ5</accession>
<organism evidence="3 4">
    <name type="scientific">Trapa incisa</name>
    <dbReference type="NCBI Taxonomy" id="236973"/>
    <lineage>
        <taxon>Eukaryota</taxon>
        <taxon>Viridiplantae</taxon>
        <taxon>Streptophyta</taxon>
        <taxon>Embryophyta</taxon>
        <taxon>Tracheophyta</taxon>
        <taxon>Spermatophyta</taxon>
        <taxon>Magnoliopsida</taxon>
        <taxon>eudicotyledons</taxon>
        <taxon>Gunneridae</taxon>
        <taxon>Pentapetalae</taxon>
        <taxon>rosids</taxon>
        <taxon>malvids</taxon>
        <taxon>Myrtales</taxon>
        <taxon>Lythraceae</taxon>
        <taxon>Trapa</taxon>
    </lineage>
</organism>
<feature type="region of interest" description="Disordered" evidence="2">
    <location>
        <begin position="75"/>
        <end position="98"/>
    </location>
</feature>
<evidence type="ECO:0000256" key="1">
    <source>
        <dbReference type="RuleBase" id="RU369040"/>
    </source>
</evidence>
<feature type="region of interest" description="Disordered" evidence="2">
    <location>
        <begin position="558"/>
        <end position="605"/>
    </location>
</feature>
<keyword evidence="1" id="KW-0804">Transcription</keyword>
<keyword evidence="1" id="KW-1070">Brassinosteroid signaling pathway</keyword>
<dbReference type="AlphaFoldDB" id="A0AAN7GWJ5"/>
<dbReference type="Proteomes" id="UP001345219">
    <property type="component" value="Chromosome 12"/>
</dbReference>
<evidence type="ECO:0000313" key="4">
    <source>
        <dbReference type="Proteomes" id="UP001345219"/>
    </source>
</evidence>
<comment type="similarity">
    <text evidence="1">Belongs to the BZR/LAT61 family.</text>
</comment>
<dbReference type="EMBL" id="JAXIOK010000019">
    <property type="protein sequence ID" value="KAK4748112.1"/>
    <property type="molecule type" value="Genomic_DNA"/>
</dbReference>
<dbReference type="PANTHER" id="PTHR31506:SF51">
    <property type="entry name" value="BES1_BZR1 HOMOLOG PROTEIN 4"/>
    <property type="match status" value="1"/>
</dbReference>
<evidence type="ECO:0000256" key="2">
    <source>
        <dbReference type="SAM" id="MobiDB-lite"/>
    </source>
</evidence>
<comment type="caution">
    <text evidence="3">The sequence shown here is derived from an EMBL/GenBank/DDBJ whole genome shotgun (WGS) entry which is preliminary data.</text>
</comment>
<comment type="function">
    <text evidence="1">Functions in brassinosteroid signaling. May function as transcriptional repressor.</text>
</comment>